<dbReference type="CDD" id="cd06185">
    <property type="entry name" value="PDR_like"/>
    <property type="match status" value="1"/>
</dbReference>
<dbReference type="SUPFAM" id="SSF63380">
    <property type="entry name" value="Riboflavin synthase domain-like"/>
    <property type="match status" value="1"/>
</dbReference>
<dbReference type="InterPro" id="IPR001041">
    <property type="entry name" value="2Fe-2S_ferredoxin-type"/>
</dbReference>
<keyword evidence="11" id="KW-1185">Reference proteome</keyword>
<dbReference type="EC" id="1.-.-.-" evidence="10"/>
<dbReference type="PRINTS" id="PR00409">
    <property type="entry name" value="PHDIOXRDTASE"/>
</dbReference>
<keyword evidence="2" id="KW-0285">Flavoprotein</keyword>
<protein>
    <submittedName>
        <fullName evidence="10">PDR/VanB family oxidoreductase</fullName>
        <ecNumber evidence="10">1.-.-.-</ecNumber>
    </submittedName>
</protein>
<gene>
    <name evidence="10" type="ORF">MU0053_000329</name>
</gene>
<feature type="domain" description="FAD-binding FR-type" evidence="9">
    <location>
        <begin position="51"/>
        <end position="155"/>
    </location>
</feature>
<dbReference type="InterPro" id="IPR017938">
    <property type="entry name" value="Riboflavin_synthase-like_b-brl"/>
</dbReference>
<dbReference type="InterPro" id="IPR006058">
    <property type="entry name" value="2Fe2S_fd_BS"/>
</dbReference>
<organism evidence="10 11">
    <name type="scientific">[Mycobacterium] burgundiense</name>
    <dbReference type="NCBI Taxonomy" id="3064286"/>
    <lineage>
        <taxon>Bacteria</taxon>
        <taxon>Bacillati</taxon>
        <taxon>Actinomycetota</taxon>
        <taxon>Actinomycetes</taxon>
        <taxon>Mycobacteriales</taxon>
        <taxon>Mycobacteriaceae</taxon>
        <taxon>Mycolicibacterium</taxon>
    </lineage>
</organism>
<sequence length="367" mass="39033">MKLRQRLRQTPPSVSGTFRHDPLIRLADLAISGLWTVSGAVVRKPVSAIPEQVLPLSVAERRVAAHNQDVVELRLVPADRPTLPRWHPGAHIDVHLPSGTVRQYSLCGDPAARDHYRIAVRRIPDGGGGSVEIHDRLPVGATVTTLGPRNAFPFAVPGYGSPTRRVRFIAGGIGITPILPMLAVAERLGVDWSMSYVGRSRDSLPFLDEVAGFGPRVQIRTDDVHGVPSAHALLGDCPDGTAVYACGPAPLLATVRAALAGRDQVELHYERFGAAPVLDGVAFEARLAASGTTVPVAADETLLHALTKAGAAAPYSCQQGFCGTCRTRVLAGDVDHRDTLLTAPERADQMLVCVSRSVAGTPLTLDL</sequence>
<dbReference type="InterPro" id="IPR050415">
    <property type="entry name" value="MRET"/>
</dbReference>
<dbReference type="CDD" id="cd00207">
    <property type="entry name" value="fer2"/>
    <property type="match status" value="1"/>
</dbReference>
<comment type="cofactor">
    <cofactor evidence="1">
        <name>FAD</name>
        <dbReference type="ChEBI" id="CHEBI:57692"/>
    </cofactor>
</comment>
<dbReference type="InterPro" id="IPR017927">
    <property type="entry name" value="FAD-bd_FR_type"/>
</dbReference>
<keyword evidence="6" id="KW-0408">Iron</keyword>
<evidence type="ECO:0000256" key="2">
    <source>
        <dbReference type="ARBA" id="ARBA00022630"/>
    </source>
</evidence>
<dbReference type="Proteomes" id="UP001190465">
    <property type="component" value="Chromosome"/>
</dbReference>
<evidence type="ECO:0000313" key="10">
    <source>
        <dbReference type="EMBL" id="CAJ1495272.1"/>
    </source>
</evidence>
<dbReference type="PANTHER" id="PTHR47354">
    <property type="entry name" value="NADH OXIDOREDUCTASE HCR"/>
    <property type="match status" value="1"/>
</dbReference>
<name>A0ABM9L9Q5_9MYCO</name>
<dbReference type="Gene3D" id="2.40.30.10">
    <property type="entry name" value="Translation factors"/>
    <property type="match status" value="1"/>
</dbReference>
<evidence type="ECO:0000259" key="8">
    <source>
        <dbReference type="PROSITE" id="PS51085"/>
    </source>
</evidence>
<dbReference type="Gene3D" id="3.10.20.30">
    <property type="match status" value="1"/>
</dbReference>
<dbReference type="InterPro" id="IPR039261">
    <property type="entry name" value="FNR_nucleotide-bd"/>
</dbReference>
<evidence type="ECO:0000256" key="5">
    <source>
        <dbReference type="ARBA" id="ARBA00023002"/>
    </source>
</evidence>
<dbReference type="InterPro" id="IPR012675">
    <property type="entry name" value="Beta-grasp_dom_sf"/>
</dbReference>
<reference evidence="10 11" key="1">
    <citation type="submission" date="2023-08" db="EMBL/GenBank/DDBJ databases">
        <authorList>
            <person name="Folkvardsen B D."/>
            <person name="Norman A."/>
        </authorList>
    </citation>
    <scope>NUCLEOTIDE SEQUENCE [LARGE SCALE GENOMIC DNA]</scope>
    <source>
        <strain evidence="10 11">Mu0053</strain>
    </source>
</reference>
<dbReference type="GO" id="GO:0016491">
    <property type="term" value="F:oxidoreductase activity"/>
    <property type="evidence" value="ECO:0007669"/>
    <property type="project" value="UniProtKB-KW"/>
</dbReference>
<evidence type="ECO:0000256" key="3">
    <source>
        <dbReference type="ARBA" id="ARBA00022714"/>
    </source>
</evidence>
<keyword evidence="5 10" id="KW-0560">Oxidoreductase</keyword>
<evidence type="ECO:0000256" key="7">
    <source>
        <dbReference type="ARBA" id="ARBA00023014"/>
    </source>
</evidence>
<keyword evidence="3" id="KW-0001">2Fe-2S</keyword>
<evidence type="ECO:0000256" key="6">
    <source>
        <dbReference type="ARBA" id="ARBA00023004"/>
    </source>
</evidence>
<dbReference type="PROSITE" id="PS00197">
    <property type="entry name" value="2FE2S_FER_1"/>
    <property type="match status" value="1"/>
</dbReference>
<dbReference type="Pfam" id="PF00111">
    <property type="entry name" value="Fer2"/>
    <property type="match status" value="1"/>
</dbReference>
<evidence type="ECO:0000313" key="11">
    <source>
        <dbReference type="Proteomes" id="UP001190465"/>
    </source>
</evidence>
<dbReference type="EMBL" id="OY726397">
    <property type="protein sequence ID" value="CAJ1495272.1"/>
    <property type="molecule type" value="Genomic_DNA"/>
</dbReference>
<dbReference type="SUPFAM" id="SSF52343">
    <property type="entry name" value="Ferredoxin reductase-like, C-terminal NADP-linked domain"/>
    <property type="match status" value="1"/>
</dbReference>
<dbReference type="PROSITE" id="PS51384">
    <property type="entry name" value="FAD_FR"/>
    <property type="match status" value="1"/>
</dbReference>
<keyword evidence="7" id="KW-0411">Iron-sulfur</keyword>
<evidence type="ECO:0000256" key="4">
    <source>
        <dbReference type="ARBA" id="ARBA00022723"/>
    </source>
</evidence>
<dbReference type="InterPro" id="IPR036010">
    <property type="entry name" value="2Fe-2S_ferredoxin-like_sf"/>
</dbReference>
<dbReference type="PANTHER" id="PTHR47354:SF1">
    <property type="entry name" value="CARNITINE MONOOXYGENASE REDUCTASE SUBUNIT"/>
    <property type="match status" value="1"/>
</dbReference>
<dbReference type="PROSITE" id="PS51085">
    <property type="entry name" value="2FE2S_FER_2"/>
    <property type="match status" value="1"/>
</dbReference>
<proteinExistence type="predicted"/>
<dbReference type="RefSeq" id="WP_308480685.1">
    <property type="nucleotide sequence ID" value="NZ_OY726397.1"/>
</dbReference>
<accession>A0ABM9L9Q5</accession>
<dbReference type="SUPFAM" id="SSF54292">
    <property type="entry name" value="2Fe-2S ferredoxin-like"/>
    <property type="match status" value="1"/>
</dbReference>
<dbReference type="Gene3D" id="3.40.50.80">
    <property type="entry name" value="Nucleotide-binding domain of ferredoxin-NADP reductase (FNR) module"/>
    <property type="match status" value="1"/>
</dbReference>
<evidence type="ECO:0000256" key="1">
    <source>
        <dbReference type="ARBA" id="ARBA00001974"/>
    </source>
</evidence>
<feature type="domain" description="2Fe-2S ferredoxin-type" evidence="8">
    <location>
        <begin position="283"/>
        <end position="367"/>
    </location>
</feature>
<evidence type="ECO:0000259" key="9">
    <source>
        <dbReference type="PROSITE" id="PS51384"/>
    </source>
</evidence>
<keyword evidence="4" id="KW-0479">Metal-binding</keyword>